<dbReference type="HOGENOM" id="CLU_017500_0_0_9"/>
<dbReference type="Proteomes" id="UP000002706">
    <property type="component" value="Chromosome"/>
</dbReference>
<gene>
    <name evidence="1" type="ordered locus">CHY_2652</name>
</gene>
<dbReference type="KEGG" id="chy:CHY_2652"/>
<proteinExistence type="predicted"/>
<sequence>MELNEVKKKLEEILNKELTDGRKRNIVFWYDDNGEFKEDIDALNLSNAKILKLNGRNSFYVKYILERVDKESNYLIYAPYSKPKARENYLLDIQKYSFEFSTDRATIIMMDLNVTDYSLHDAFKKYLKFFNNKERYRAFKEYALSSYTEEILDIAVLSVLCKLPYPDLEEVLKTLLAEYAYGESTLYENIIKFGDINAFWELVRKYYGYNLEQKDLEKLSIFLLITGLAFSLKRDLPKQWEPFVSPKQTNVVVFLSHFMGGNSTKKAFRLLSQMVEEKIRLKEYITKWDVDSYKDSDIFRLFDEGIIQNILDNLLSDVGEFDRYKEIIMDRRSKHWFEDYENEYNALYWACVLLEEWKNQKDTIKEYPPHDFFKKYTEEYYKVDMAYRKFIYFFDRLDNKEWFAALKEKIENTYINGFINILSIKWSNSIETLQEYWSISSVPCQWEFFREKIKPHLNKGERVFVIISDALRFEAGRELAEMLNTERRGTTEISAMQGVLPSYTKLGMAALLPHKKIEIDSDYEVFVDGISVEGTDNRNMILQNHVNKSIAVQYKDIIDLRRDDLRKLLGGKELIYIYHNSIDARGDHYLTEREVFDAVAEAFEQLKSLVNNLVNHLSATHIYIISDHGFVYKRGSVEKSEKTSMDKIEDAYENRRFILTDKPMEIEGTLSFDMKYLLGEATQLKCITPRSTNRFELKGAGANYVHGGSSLQEIVIPVIYFKNERGKSAKDVQKVRVTLLSLTRKITNTITYLEFFQTEKVGDKMVPCRLKVYFADEDGNRVSNENIIIADSKSENPEERKFREKFVLKNMKYDKTKKYYLILEDEEETVENIYDRIPFTIDLAITNEDFGF</sequence>
<dbReference type="RefSeq" id="WP_011345515.1">
    <property type="nucleotide sequence ID" value="NC_007503.1"/>
</dbReference>
<accession>Q3A8U0</accession>
<keyword evidence="2" id="KW-1185">Reference proteome</keyword>
<reference evidence="1 2" key="1">
    <citation type="journal article" date="2005" name="PLoS Genet.">
        <title>Life in hot carbon monoxide: the complete genome sequence of Carboxydothermus hydrogenoformans Z-2901.</title>
        <authorList>
            <person name="Wu M."/>
            <person name="Ren Q."/>
            <person name="Durkin A.S."/>
            <person name="Daugherty S.C."/>
            <person name="Brinkac L.M."/>
            <person name="Dodson R.J."/>
            <person name="Madupu R."/>
            <person name="Sullivan S.A."/>
            <person name="Kolonay J.F."/>
            <person name="Haft D.H."/>
            <person name="Nelson W.C."/>
            <person name="Tallon L.J."/>
            <person name="Jones K.M."/>
            <person name="Ulrich L.E."/>
            <person name="Gonzalez J.M."/>
            <person name="Zhulin I.B."/>
            <person name="Robb F.T."/>
            <person name="Eisen J.A."/>
        </authorList>
    </citation>
    <scope>NUCLEOTIDE SEQUENCE [LARGE SCALE GENOMIC DNA]</scope>
    <source>
        <strain evidence="2">ATCC BAA-161 / DSM 6008 / Z-2901</strain>
    </source>
</reference>
<dbReference type="NCBIfam" id="TIGR02687">
    <property type="entry name" value="BREX-1 system phosphatase PglZ type A"/>
    <property type="match status" value="1"/>
</dbReference>
<dbReference type="InterPro" id="IPR014060">
    <property type="entry name" value="PglZ"/>
</dbReference>
<evidence type="ECO:0000313" key="2">
    <source>
        <dbReference type="Proteomes" id="UP000002706"/>
    </source>
</evidence>
<dbReference type="EMBL" id="CP000141">
    <property type="protein sequence ID" value="ABB14281.1"/>
    <property type="molecule type" value="Genomic_DNA"/>
</dbReference>
<name>Q3A8U0_CARHZ</name>
<dbReference type="Pfam" id="PF08665">
    <property type="entry name" value="PglZ"/>
    <property type="match status" value="1"/>
</dbReference>
<organism evidence="1 2">
    <name type="scientific">Carboxydothermus hydrogenoformans (strain ATCC BAA-161 / DSM 6008 / Z-2901)</name>
    <dbReference type="NCBI Taxonomy" id="246194"/>
    <lineage>
        <taxon>Bacteria</taxon>
        <taxon>Bacillati</taxon>
        <taxon>Bacillota</taxon>
        <taxon>Clostridia</taxon>
        <taxon>Thermoanaerobacterales</taxon>
        <taxon>Thermoanaerobacteraceae</taxon>
        <taxon>Carboxydothermus</taxon>
    </lineage>
</organism>
<dbReference type="OrthoDB" id="9769734at2"/>
<dbReference type="AlphaFoldDB" id="Q3A8U0"/>
<dbReference type="STRING" id="246194.CHY_2652"/>
<protein>
    <submittedName>
        <fullName evidence="1">Uncharacterized protein</fullName>
    </submittedName>
</protein>
<evidence type="ECO:0000313" key="1">
    <source>
        <dbReference type="EMBL" id="ABB14281.1"/>
    </source>
</evidence>
<dbReference type="InParanoid" id="Q3A8U0"/>
<dbReference type="eggNOG" id="COG1524">
    <property type="taxonomic scope" value="Bacteria"/>
</dbReference>